<reference evidence="2 3" key="1">
    <citation type="submission" date="2016-10" db="EMBL/GenBank/DDBJ databases">
        <title>Complete Genome Sequence of Flavobacterium sp. PK15.</title>
        <authorList>
            <person name="Ekwe A."/>
            <person name="Kim S.B."/>
        </authorList>
    </citation>
    <scope>NUCLEOTIDE SEQUENCE [LARGE SCALE GENOMIC DNA]</scope>
    <source>
        <strain evidence="2 3">PK15</strain>
    </source>
</reference>
<evidence type="ECO:0000256" key="1">
    <source>
        <dbReference type="SAM" id="Phobius"/>
    </source>
</evidence>
<protein>
    <recommendedName>
        <fullName evidence="4">GOLD domain-containing protein</fullName>
    </recommendedName>
</protein>
<feature type="transmembrane region" description="Helical" evidence="1">
    <location>
        <begin position="141"/>
        <end position="163"/>
    </location>
</feature>
<organism evidence="2 3">
    <name type="scientific">Flavobacterium commune</name>
    <dbReference type="NCBI Taxonomy" id="1306519"/>
    <lineage>
        <taxon>Bacteria</taxon>
        <taxon>Pseudomonadati</taxon>
        <taxon>Bacteroidota</taxon>
        <taxon>Flavobacteriia</taxon>
        <taxon>Flavobacteriales</taxon>
        <taxon>Flavobacteriaceae</taxon>
        <taxon>Flavobacterium</taxon>
    </lineage>
</organism>
<dbReference type="AlphaFoldDB" id="A0A1D9PAR8"/>
<evidence type="ECO:0008006" key="4">
    <source>
        <dbReference type="Google" id="ProtNLM"/>
    </source>
</evidence>
<keyword evidence="1" id="KW-0812">Transmembrane</keyword>
<dbReference type="Proteomes" id="UP000178198">
    <property type="component" value="Chromosome"/>
</dbReference>
<keyword evidence="3" id="KW-1185">Reference proteome</keyword>
<evidence type="ECO:0000313" key="2">
    <source>
        <dbReference type="EMBL" id="AOZ99414.1"/>
    </source>
</evidence>
<name>A0A1D9PAR8_9FLAO</name>
<dbReference type="KEGG" id="fcm:BIW12_08135"/>
<gene>
    <name evidence="2" type="ORF">BIW12_08135</name>
</gene>
<keyword evidence="1" id="KW-1133">Transmembrane helix</keyword>
<keyword evidence="1" id="KW-0472">Membrane</keyword>
<dbReference type="EMBL" id="CP017774">
    <property type="protein sequence ID" value="AOZ99414.1"/>
    <property type="molecule type" value="Genomic_DNA"/>
</dbReference>
<proteinExistence type="predicted"/>
<evidence type="ECO:0000313" key="3">
    <source>
        <dbReference type="Proteomes" id="UP000178198"/>
    </source>
</evidence>
<sequence length="169" mass="19525">MFFLGMKTLIKIYFNKAIAQLNLSENPTEINFEKIGTYSLCFVGGYANNKGNFDLYISNNGTQLDVYEKQMKFKFKHKGQLTTEFYQFEVESIGKHKFEFKNIADLEIKKSMLLLKRIFQNQVTNNNVEIVIRETSKTSSFIISLLMAVFGFNIAGWGFILAFNPHILT</sequence>
<accession>A0A1D9PAR8</accession>